<dbReference type="InterPro" id="IPR001433">
    <property type="entry name" value="OxRdtase_FAD/NAD-bd"/>
</dbReference>
<dbReference type="InterPro" id="IPR050415">
    <property type="entry name" value="MRET"/>
</dbReference>
<dbReference type="Gene3D" id="3.40.50.80">
    <property type="entry name" value="Nucleotide-binding domain of ferredoxin-NADP reductase (FNR) module"/>
    <property type="match status" value="1"/>
</dbReference>
<evidence type="ECO:0000313" key="5">
    <source>
        <dbReference type="EMBL" id="GGI11119.1"/>
    </source>
</evidence>
<protein>
    <submittedName>
        <fullName evidence="5">Oxidoreductase</fullName>
    </submittedName>
</protein>
<name>A0ABQ2BCI2_9MICO</name>
<evidence type="ECO:0000256" key="3">
    <source>
        <dbReference type="ARBA" id="ARBA00023014"/>
    </source>
</evidence>
<evidence type="ECO:0000313" key="6">
    <source>
        <dbReference type="Proteomes" id="UP000632535"/>
    </source>
</evidence>
<dbReference type="SUPFAM" id="SSF63380">
    <property type="entry name" value="Riboflavin synthase domain-like"/>
    <property type="match status" value="1"/>
</dbReference>
<organism evidence="5 6">
    <name type="scientific">Isoptericola cucumis</name>
    <dbReference type="NCBI Taxonomy" id="1776856"/>
    <lineage>
        <taxon>Bacteria</taxon>
        <taxon>Bacillati</taxon>
        <taxon>Actinomycetota</taxon>
        <taxon>Actinomycetes</taxon>
        <taxon>Micrococcales</taxon>
        <taxon>Promicromonosporaceae</taxon>
        <taxon>Isoptericola</taxon>
    </lineage>
</organism>
<dbReference type="PANTHER" id="PTHR47354">
    <property type="entry name" value="NADH OXIDOREDUCTASE HCR"/>
    <property type="match status" value="1"/>
</dbReference>
<keyword evidence="6" id="KW-1185">Reference proteome</keyword>
<feature type="domain" description="FAD-binding FR-type" evidence="4">
    <location>
        <begin position="7"/>
        <end position="108"/>
    </location>
</feature>
<dbReference type="PROSITE" id="PS51384">
    <property type="entry name" value="FAD_FR"/>
    <property type="match status" value="1"/>
</dbReference>
<sequence>MTAGATGGWHVATVVGARPLTRSARELTLSVPGLEASSPGQHLDVRLTAPDGYQATRAYSLAATGQAERADLVVDRVPDGEVSPYLVDVARPGDLMEVRGPLGGYFVWRPGDPGPVLLVAGGSGVVPLLAMLRARRASSSRAPFRLVCSVRGPADAIGREEIDEPTPGVEVHWVFSRESPPGWPTRPRRVADDDLAAPGFTAADGPDVFVCGPTGFVEAAAALLTGLGHAPDRVRTERFGGA</sequence>
<dbReference type="RefSeq" id="WP_188524971.1">
    <property type="nucleotide sequence ID" value="NZ_BMDG01000013.1"/>
</dbReference>
<dbReference type="PANTHER" id="PTHR47354:SF5">
    <property type="entry name" value="PROTEIN RFBI"/>
    <property type="match status" value="1"/>
</dbReference>
<keyword evidence="2" id="KW-0408">Iron</keyword>
<keyword evidence="3" id="KW-0411">Iron-sulfur</keyword>
<gene>
    <name evidence="5" type="ORF">GCM10007368_34620</name>
</gene>
<dbReference type="InterPro" id="IPR008333">
    <property type="entry name" value="Cbr1-like_FAD-bd_dom"/>
</dbReference>
<evidence type="ECO:0000256" key="2">
    <source>
        <dbReference type="ARBA" id="ARBA00022714"/>
    </source>
</evidence>
<evidence type="ECO:0000259" key="4">
    <source>
        <dbReference type="PROSITE" id="PS51384"/>
    </source>
</evidence>
<dbReference type="PRINTS" id="PR00406">
    <property type="entry name" value="CYTB5RDTASE"/>
</dbReference>
<dbReference type="PRINTS" id="PR00371">
    <property type="entry name" value="FPNCR"/>
</dbReference>
<proteinExistence type="predicted"/>
<dbReference type="InterPro" id="IPR017927">
    <property type="entry name" value="FAD-bd_FR_type"/>
</dbReference>
<comment type="caution">
    <text evidence="5">The sequence shown here is derived from an EMBL/GenBank/DDBJ whole genome shotgun (WGS) entry which is preliminary data.</text>
</comment>
<reference evidence="6" key="1">
    <citation type="journal article" date="2019" name="Int. J. Syst. Evol. Microbiol.">
        <title>The Global Catalogue of Microorganisms (GCM) 10K type strain sequencing project: providing services to taxonomists for standard genome sequencing and annotation.</title>
        <authorList>
            <consortium name="The Broad Institute Genomics Platform"/>
            <consortium name="The Broad Institute Genome Sequencing Center for Infectious Disease"/>
            <person name="Wu L."/>
            <person name="Ma J."/>
        </authorList>
    </citation>
    <scope>NUCLEOTIDE SEQUENCE [LARGE SCALE GENOMIC DNA]</scope>
    <source>
        <strain evidence="6">CCM 8653</strain>
    </source>
</reference>
<dbReference type="InterPro" id="IPR039261">
    <property type="entry name" value="FNR_nucleotide-bd"/>
</dbReference>
<accession>A0ABQ2BCI2</accession>
<dbReference type="SUPFAM" id="SSF52343">
    <property type="entry name" value="Ferredoxin reductase-like, C-terminal NADP-linked domain"/>
    <property type="match status" value="1"/>
</dbReference>
<evidence type="ECO:0000256" key="1">
    <source>
        <dbReference type="ARBA" id="ARBA00001974"/>
    </source>
</evidence>
<dbReference type="Pfam" id="PF00970">
    <property type="entry name" value="FAD_binding_6"/>
    <property type="match status" value="1"/>
</dbReference>
<dbReference type="InterPro" id="IPR017938">
    <property type="entry name" value="Riboflavin_synthase-like_b-brl"/>
</dbReference>
<dbReference type="Gene3D" id="2.40.30.10">
    <property type="entry name" value="Translation factors"/>
    <property type="match status" value="1"/>
</dbReference>
<dbReference type="Proteomes" id="UP000632535">
    <property type="component" value="Unassembled WGS sequence"/>
</dbReference>
<keyword evidence="2" id="KW-0001">2Fe-2S</keyword>
<keyword evidence="2" id="KW-0479">Metal-binding</keyword>
<comment type="cofactor">
    <cofactor evidence="1">
        <name>FAD</name>
        <dbReference type="ChEBI" id="CHEBI:57692"/>
    </cofactor>
</comment>
<dbReference type="InterPro" id="IPR001709">
    <property type="entry name" value="Flavoprot_Pyr_Nucl_cyt_Rdtase"/>
</dbReference>
<dbReference type="EMBL" id="BMDG01000013">
    <property type="protein sequence ID" value="GGI11119.1"/>
    <property type="molecule type" value="Genomic_DNA"/>
</dbReference>
<dbReference type="Pfam" id="PF00175">
    <property type="entry name" value="NAD_binding_1"/>
    <property type="match status" value="1"/>
</dbReference>